<keyword evidence="1" id="KW-0472">Membrane</keyword>
<evidence type="ECO:0000259" key="2">
    <source>
        <dbReference type="Pfam" id="PF04773"/>
    </source>
</evidence>
<dbReference type="GO" id="GO:0016989">
    <property type="term" value="F:sigma factor antagonist activity"/>
    <property type="evidence" value="ECO:0007669"/>
    <property type="project" value="TreeGrafter"/>
</dbReference>
<dbReference type="EMBL" id="SGXA01000001">
    <property type="protein sequence ID" value="RZS76574.1"/>
    <property type="molecule type" value="Genomic_DNA"/>
</dbReference>
<gene>
    <name evidence="4" type="ORF">EV199_2460</name>
</gene>
<dbReference type="RefSeq" id="WP_130540869.1">
    <property type="nucleotide sequence ID" value="NZ_CP042431.1"/>
</dbReference>
<feature type="domain" description="FecR protein" evidence="2">
    <location>
        <begin position="184"/>
        <end position="279"/>
    </location>
</feature>
<dbReference type="InterPro" id="IPR006860">
    <property type="entry name" value="FecR"/>
</dbReference>
<dbReference type="AlphaFoldDB" id="A0A4Q7N670"/>
<evidence type="ECO:0000259" key="3">
    <source>
        <dbReference type="Pfam" id="PF16344"/>
    </source>
</evidence>
<dbReference type="Pfam" id="PF16344">
    <property type="entry name" value="FecR_C"/>
    <property type="match status" value="1"/>
</dbReference>
<feature type="transmembrane region" description="Helical" evidence="1">
    <location>
        <begin position="84"/>
        <end position="106"/>
    </location>
</feature>
<name>A0A4Q7N670_9BACT</name>
<keyword evidence="5" id="KW-1185">Reference proteome</keyword>
<organism evidence="4 5">
    <name type="scientific">Pseudobacter ginsenosidimutans</name>
    <dbReference type="NCBI Taxonomy" id="661488"/>
    <lineage>
        <taxon>Bacteria</taxon>
        <taxon>Pseudomonadati</taxon>
        <taxon>Bacteroidota</taxon>
        <taxon>Chitinophagia</taxon>
        <taxon>Chitinophagales</taxon>
        <taxon>Chitinophagaceae</taxon>
        <taxon>Pseudobacter</taxon>
    </lineage>
</organism>
<dbReference type="Gene3D" id="3.55.50.30">
    <property type="match status" value="1"/>
</dbReference>
<dbReference type="InterPro" id="IPR032508">
    <property type="entry name" value="FecR_C"/>
</dbReference>
<dbReference type="PANTHER" id="PTHR30273:SF2">
    <property type="entry name" value="PROTEIN FECR"/>
    <property type="match status" value="1"/>
</dbReference>
<dbReference type="OrthoDB" id="627708at2"/>
<keyword evidence="1" id="KW-1133">Transmembrane helix</keyword>
<feature type="domain" description="Protein FecR C-terminal" evidence="3">
    <location>
        <begin position="322"/>
        <end position="383"/>
    </location>
</feature>
<accession>A0A4Q7N670</accession>
<dbReference type="PANTHER" id="PTHR30273">
    <property type="entry name" value="PERIPLASMIC SIGNAL SENSOR AND SIGMA FACTOR ACTIVATOR FECR-RELATED"/>
    <property type="match status" value="1"/>
</dbReference>
<protein>
    <submittedName>
        <fullName evidence="4">FecR family protein</fullName>
    </submittedName>
</protein>
<dbReference type="Proteomes" id="UP000293874">
    <property type="component" value="Unassembled WGS sequence"/>
</dbReference>
<evidence type="ECO:0000256" key="1">
    <source>
        <dbReference type="SAM" id="Phobius"/>
    </source>
</evidence>
<keyword evidence="1" id="KW-0812">Transmembrane</keyword>
<dbReference type="Pfam" id="PF04773">
    <property type="entry name" value="FecR"/>
    <property type="match status" value="1"/>
</dbReference>
<evidence type="ECO:0000313" key="5">
    <source>
        <dbReference type="Proteomes" id="UP000293874"/>
    </source>
</evidence>
<sequence>MADKEFEELFRKYLGDNMTQEEFLRWKQMMQDDAYSQELEAHLEALVNTDQSSAGIDAPVEKMYRHIAAGSLPSQRKSVQMRHYIRLAAAAVVLLLAGAGMFVLFLDNGKKHTDPMKPVIAESLDMLPGSNGAVLTLANGKMVVLDNMQNGVISLESNGKAVLENGALKYEADGSTAGEIQFNTVTTAKGRQFQVRLPDGSRAWLNAASSLTYPTRFAGEERNVKVTGEVYFEVSRQKNMPFKVVTPDQSFIEVTGTSFNVNAYHDEAAVTTTLTEGAVNVHAGNRYRAIRPGQQAAVKGGQINVIDGADTSQVLAWKNGVFDLNNAELPTVMRQLARWYDVNIEYEKQPPVRFGGKMQRNLKLSQVLNGLSGMGVQFRIEEGRKLVVY</sequence>
<dbReference type="Gene3D" id="2.60.120.1440">
    <property type="match status" value="1"/>
</dbReference>
<dbReference type="InterPro" id="IPR012373">
    <property type="entry name" value="Ferrdict_sens_TM"/>
</dbReference>
<evidence type="ECO:0000313" key="4">
    <source>
        <dbReference type="EMBL" id="RZS76574.1"/>
    </source>
</evidence>
<comment type="caution">
    <text evidence="4">The sequence shown here is derived from an EMBL/GenBank/DDBJ whole genome shotgun (WGS) entry which is preliminary data.</text>
</comment>
<reference evidence="4 5" key="1">
    <citation type="submission" date="2019-02" db="EMBL/GenBank/DDBJ databases">
        <title>Genomic Encyclopedia of Type Strains, Phase IV (KMG-IV): sequencing the most valuable type-strain genomes for metagenomic binning, comparative biology and taxonomic classification.</title>
        <authorList>
            <person name="Goeker M."/>
        </authorList>
    </citation>
    <scope>NUCLEOTIDE SEQUENCE [LARGE SCALE GENOMIC DNA]</scope>
    <source>
        <strain evidence="4 5">DSM 18116</strain>
    </source>
</reference>
<proteinExistence type="predicted"/>